<dbReference type="SUPFAM" id="SSF48452">
    <property type="entry name" value="TPR-like"/>
    <property type="match status" value="1"/>
</dbReference>
<protein>
    <submittedName>
        <fullName evidence="8">Starch-binding associating with outer membrane</fullName>
    </submittedName>
</protein>
<name>A0A1I1XUL9_9FLAO</name>
<evidence type="ECO:0000313" key="8">
    <source>
        <dbReference type="EMBL" id="SFE10951.1"/>
    </source>
</evidence>
<evidence type="ECO:0000259" key="6">
    <source>
        <dbReference type="Pfam" id="PF07980"/>
    </source>
</evidence>
<sequence length="618" mass="69180">MNLIRKTIVGLALVIGFGSCDDYLDKEPLSDYLSSNFYNNEAAIKQGANGAYQGLYMESSQLPFFTLYDMYTPMGIERADNSSIGVNNIVLESNFVVESQWANFYKGVARANTVLEGSAPYINSLSDKAKQYIAEVKVIRATHYHYLTALYGDVPFFTKSVTPEEQKAIARTPWTEIVDYLLNDLEEASTQLPWQADEFGRIDRSYALGLKARMALYAGSWCKEGFGEKGVKDPAKAAVYFDIAAQTAKRIMAESGRALDPNFDDLFTRAGQLTPAAKKENIFALAYSDQASKKTHYQSFGEIARTVGGQSGRFPTQLLVDTYEMANGKRIDEAGSGYDPKKPFLNRDPRLKLTIYTHQDHIIASSGGVKQNILMELYKPTTLSFDAAGNSTSISNLDYTGSVAQYGYIQSGVGYLWRKYNYFNDEIVSEPSYNILMMRYAEILLIYAEAKIELNQIDGTVNSAINEVRSRVNMPGTTSSDPVRLRQLVRRERKVELARETGLHFFDMRRWRTGALENAEKTYGFPLATGVIPASGNNPGTYPDGYTQVTPDMVPTYGGAGSARDLNDLALYAAYGSKLRQRDADRPNNWKDKYYLWPIPQTERNKAPWLSQNDGYGQ</sequence>
<evidence type="ECO:0000256" key="3">
    <source>
        <dbReference type="ARBA" id="ARBA00022729"/>
    </source>
</evidence>
<evidence type="ECO:0000256" key="1">
    <source>
        <dbReference type="ARBA" id="ARBA00004442"/>
    </source>
</evidence>
<evidence type="ECO:0000256" key="2">
    <source>
        <dbReference type="ARBA" id="ARBA00006275"/>
    </source>
</evidence>
<keyword evidence="4" id="KW-0472">Membrane</keyword>
<dbReference type="Proteomes" id="UP000199672">
    <property type="component" value="Unassembled WGS sequence"/>
</dbReference>
<gene>
    <name evidence="8" type="ORF">SAMN05216297_12120</name>
</gene>
<proteinExistence type="inferred from homology"/>
<dbReference type="STRING" id="739143.SAMN05216297_12120"/>
<dbReference type="OrthoDB" id="5694214at2"/>
<comment type="similarity">
    <text evidence="2">Belongs to the SusD family.</text>
</comment>
<keyword evidence="5" id="KW-0998">Cell outer membrane</keyword>
<feature type="domain" description="SusD-like N-terminal" evidence="7">
    <location>
        <begin position="22"/>
        <end position="215"/>
    </location>
</feature>
<keyword evidence="3" id="KW-0732">Signal</keyword>
<dbReference type="GO" id="GO:0009279">
    <property type="term" value="C:cell outer membrane"/>
    <property type="evidence" value="ECO:0007669"/>
    <property type="project" value="UniProtKB-SubCell"/>
</dbReference>
<organism evidence="8 9">
    <name type="scientific">Flavobacterium phragmitis</name>
    <dbReference type="NCBI Taxonomy" id="739143"/>
    <lineage>
        <taxon>Bacteria</taxon>
        <taxon>Pseudomonadati</taxon>
        <taxon>Bacteroidota</taxon>
        <taxon>Flavobacteriia</taxon>
        <taxon>Flavobacteriales</taxon>
        <taxon>Flavobacteriaceae</taxon>
        <taxon>Flavobacterium</taxon>
    </lineage>
</organism>
<evidence type="ECO:0000259" key="7">
    <source>
        <dbReference type="Pfam" id="PF14322"/>
    </source>
</evidence>
<reference evidence="9" key="1">
    <citation type="submission" date="2016-10" db="EMBL/GenBank/DDBJ databases">
        <authorList>
            <person name="Varghese N."/>
            <person name="Submissions S."/>
        </authorList>
    </citation>
    <scope>NUCLEOTIDE SEQUENCE [LARGE SCALE GENOMIC DNA]</scope>
    <source>
        <strain evidence="9">CGMCC 1.10370</strain>
    </source>
</reference>
<dbReference type="Gene3D" id="1.25.40.390">
    <property type="match status" value="1"/>
</dbReference>
<dbReference type="Pfam" id="PF07980">
    <property type="entry name" value="SusD_RagB"/>
    <property type="match status" value="1"/>
</dbReference>
<dbReference type="EMBL" id="FOMH01000021">
    <property type="protein sequence ID" value="SFE10951.1"/>
    <property type="molecule type" value="Genomic_DNA"/>
</dbReference>
<evidence type="ECO:0000313" key="9">
    <source>
        <dbReference type="Proteomes" id="UP000199672"/>
    </source>
</evidence>
<dbReference type="Pfam" id="PF14322">
    <property type="entry name" value="SusD-like_3"/>
    <property type="match status" value="1"/>
</dbReference>
<evidence type="ECO:0000256" key="5">
    <source>
        <dbReference type="ARBA" id="ARBA00023237"/>
    </source>
</evidence>
<dbReference type="InterPro" id="IPR012944">
    <property type="entry name" value="SusD_RagB_dom"/>
</dbReference>
<dbReference type="RefSeq" id="WP_091499331.1">
    <property type="nucleotide sequence ID" value="NZ_FOMH01000021.1"/>
</dbReference>
<accession>A0A1I1XUL9</accession>
<evidence type="ECO:0000256" key="4">
    <source>
        <dbReference type="ARBA" id="ARBA00023136"/>
    </source>
</evidence>
<dbReference type="PROSITE" id="PS51257">
    <property type="entry name" value="PROKAR_LIPOPROTEIN"/>
    <property type="match status" value="1"/>
</dbReference>
<comment type="subcellular location">
    <subcellularLocation>
        <location evidence="1">Cell outer membrane</location>
    </subcellularLocation>
</comment>
<dbReference type="InterPro" id="IPR033985">
    <property type="entry name" value="SusD-like_N"/>
</dbReference>
<dbReference type="InterPro" id="IPR011990">
    <property type="entry name" value="TPR-like_helical_dom_sf"/>
</dbReference>
<keyword evidence="9" id="KW-1185">Reference proteome</keyword>
<feature type="domain" description="RagB/SusD" evidence="6">
    <location>
        <begin position="279"/>
        <end position="616"/>
    </location>
</feature>
<dbReference type="AlphaFoldDB" id="A0A1I1XUL9"/>